<dbReference type="AlphaFoldDB" id="A0A226HIF6"/>
<evidence type="ECO:0000313" key="3">
    <source>
        <dbReference type="Proteomes" id="UP000198336"/>
    </source>
</evidence>
<dbReference type="Pfam" id="PF22200">
    <property type="entry name" value="ExsA_N"/>
    <property type="match status" value="1"/>
</dbReference>
<name>A0A226HIF6_9FLAO</name>
<dbReference type="Proteomes" id="UP000198336">
    <property type="component" value="Unassembled WGS sequence"/>
</dbReference>
<reference evidence="2 3" key="1">
    <citation type="submission" date="2016-11" db="EMBL/GenBank/DDBJ databases">
        <title>Whole genomes of Flavobacteriaceae.</title>
        <authorList>
            <person name="Stine C."/>
            <person name="Li C."/>
            <person name="Tadesse D."/>
        </authorList>
    </citation>
    <scope>NUCLEOTIDE SEQUENCE [LARGE SCALE GENOMIC DNA]</scope>
    <source>
        <strain evidence="2 3">CCUG 59446</strain>
    </source>
</reference>
<keyword evidence="3" id="KW-1185">Reference proteome</keyword>
<dbReference type="InterPro" id="IPR054015">
    <property type="entry name" value="ExsA-like_N"/>
</dbReference>
<feature type="domain" description="ExsA-like N-terminal regulatory" evidence="1">
    <location>
        <begin position="39"/>
        <end position="96"/>
    </location>
</feature>
<sequence>MNILDLPNDFLIDTKSSIHVYVYSISKDCLKSKISLNTNVFSFLIEGSKELINKNHFARLNNEQFVIIPSGNCLMSEKLSSNQSYKSVLFFLQMMILLISWIKINLY</sequence>
<evidence type="ECO:0000259" key="1">
    <source>
        <dbReference type="Pfam" id="PF22200"/>
    </source>
</evidence>
<comment type="caution">
    <text evidence="2">The sequence shown here is derived from an EMBL/GenBank/DDBJ whole genome shotgun (WGS) entry which is preliminary data.</text>
</comment>
<evidence type="ECO:0000313" key="2">
    <source>
        <dbReference type="EMBL" id="OXA93884.1"/>
    </source>
</evidence>
<gene>
    <name evidence="2" type="ORF">B0A75_20100</name>
</gene>
<accession>A0A226HIF6</accession>
<dbReference type="EMBL" id="MUHA01000042">
    <property type="protein sequence ID" value="OXA93884.1"/>
    <property type="molecule type" value="Genomic_DNA"/>
</dbReference>
<organism evidence="2 3">
    <name type="scientific">Flavobacterium oncorhynchi</name>
    <dbReference type="NCBI Taxonomy" id="728056"/>
    <lineage>
        <taxon>Bacteria</taxon>
        <taxon>Pseudomonadati</taxon>
        <taxon>Bacteroidota</taxon>
        <taxon>Flavobacteriia</taxon>
        <taxon>Flavobacteriales</taxon>
        <taxon>Flavobacteriaceae</taxon>
        <taxon>Flavobacterium</taxon>
    </lineage>
</organism>
<protein>
    <recommendedName>
        <fullName evidence="1">ExsA-like N-terminal regulatory domain-containing protein</fullName>
    </recommendedName>
</protein>
<proteinExistence type="predicted"/>
<dbReference type="RefSeq" id="WP_089056060.1">
    <property type="nucleotide sequence ID" value="NZ_MUHA01000042.1"/>
</dbReference>